<reference evidence="2 3" key="1">
    <citation type="journal article" date="2013" name="PLoS ONE">
        <title>Genomic and secretomic analyses reveal unique features of the lignocellulolytic enzyme system of Penicillium decumbens.</title>
        <authorList>
            <person name="Liu G."/>
            <person name="Zhang L."/>
            <person name="Wei X."/>
            <person name="Zou G."/>
            <person name="Qin Y."/>
            <person name="Ma L."/>
            <person name="Li J."/>
            <person name="Zheng H."/>
            <person name="Wang S."/>
            <person name="Wang C."/>
            <person name="Xun L."/>
            <person name="Zhao G.-P."/>
            <person name="Zhou Z."/>
            <person name="Qu Y."/>
        </authorList>
    </citation>
    <scope>NUCLEOTIDE SEQUENCE [LARGE SCALE GENOMIC DNA]</scope>
    <source>
        <strain evidence="3">114-2 / CGMCC 5302</strain>
    </source>
</reference>
<name>S7ZRH2_PENO1</name>
<keyword evidence="3" id="KW-1185">Reference proteome</keyword>
<dbReference type="HOGENOM" id="CLU_2923373_0_0_1"/>
<accession>S7ZRH2</accession>
<dbReference type="AlphaFoldDB" id="S7ZRH2"/>
<dbReference type="Proteomes" id="UP000019376">
    <property type="component" value="Unassembled WGS sequence"/>
</dbReference>
<proteinExistence type="predicted"/>
<evidence type="ECO:0000313" key="2">
    <source>
        <dbReference type="EMBL" id="EPS33029.1"/>
    </source>
</evidence>
<organism evidence="2 3">
    <name type="scientific">Penicillium oxalicum (strain 114-2 / CGMCC 5302)</name>
    <name type="common">Penicillium decumbens</name>
    <dbReference type="NCBI Taxonomy" id="933388"/>
    <lineage>
        <taxon>Eukaryota</taxon>
        <taxon>Fungi</taxon>
        <taxon>Dikarya</taxon>
        <taxon>Ascomycota</taxon>
        <taxon>Pezizomycotina</taxon>
        <taxon>Eurotiomycetes</taxon>
        <taxon>Eurotiomycetidae</taxon>
        <taxon>Eurotiales</taxon>
        <taxon>Aspergillaceae</taxon>
        <taxon>Penicillium</taxon>
    </lineage>
</organism>
<sequence>MGIYRSSPIASAPGMEAVKHNTTTPVRIVSSVEFRDLIATGSNEDREEEEEEDDDDDDDDD</sequence>
<feature type="compositionally biased region" description="Acidic residues" evidence="1">
    <location>
        <begin position="45"/>
        <end position="61"/>
    </location>
</feature>
<protein>
    <submittedName>
        <fullName evidence="2">Uncharacterized protein</fullName>
    </submittedName>
</protein>
<feature type="region of interest" description="Disordered" evidence="1">
    <location>
        <begin position="38"/>
        <end position="61"/>
    </location>
</feature>
<evidence type="ECO:0000256" key="1">
    <source>
        <dbReference type="SAM" id="MobiDB-lite"/>
    </source>
</evidence>
<dbReference type="EMBL" id="KB644414">
    <property type="protein sequence ID" value="EPS33029.1"/>
    <property type="molecule type" value="Genomic_DNA"/>
</dbReference>
<gene>
    <name evidence="2" type="ORF">PDE_07990</name>
</gene>
<evidence type="ECO:0000313" key="3">
    <source>
        <dbReference type="Proteomes" id="UP000019376"/>
    </source>
</evidence>